<evidence type="ECO:0000313" key="2">
    <source>
        <dbReference type="Proteomes" id="UP000248817"/>
    </source>
</evidence>
<dbReference type="EMBL" id="KZ825489">
    <property type="protein sequence ID" value="PYI32801.1"/>
    <property type="molecule type" value="Genomic_DNA"/>
</dbReference>
<protein>
    <submittedName>
        <fullName evidence="1">Uncharacterized protein</fullName>
    </submittedName>
</protein>
<dbReference type="Proteomes" id="UP000248817">
    <property type="component" value="Unassembled WGS sequence"/>
</dbReference>
<evidence type="ECO:0000313" key="1">
    <source>
        <dbReference type="EMBL" id="PYI32801.1"/>
    </source>
</evidence>
<sequence length="68" mass="7877">MHRPELSMIYRKAIISFSTLSLPARDMKTGDNNVACDRNKNHVKSQARRMQQSSGSRAIWLGWVRWST</sequence>
<proteinExistence type="predicted"/>
<dbReference type="AlphaFoldDB" id="A0A2V5I9S9"/>
<keyword evidence="2" id="KW-1185">Reference proteome</keyword>
<reference evidence="1 2" key="1">
    <citation type="submission" date="2018-02" db="EMBL/GenBank/DDBJ databases">
        <title>The genomes of Aspergillus section Nigri reveals drivers in fungal speciation.</title>
        <authorList>
            <consortium name="DOE Joint Genome Institute"/>
            <person name="Vesth T.C."/>
            <person name="Nybo J."/>
            <person name="Theobald S."/>
            <person name="Brandl J."/>
            <person name="Frisvad J.C."/>
            <person name="Nielsen K.F."/>
            <person name="Lyhne E.K."/>
            <person name="Kogle M.E."/>
            <person name="Kuo A."/>
            <person name="Riley R."/>
            <person name="Clum A."/>
            <person name="Nolan M."/>
            <person name="Lipzen A."/>
            <person name="Salamov A."/>
            <person name="Henrissat B."/>
            <person name="Wiebenga A."/>
            <person name="De vries R.P."/>
            <person name="Grigoriev I.V."/>
            <person name="Mortensen U.H."/>
            <person name="Andersen M.R."/>
            <person name="Baker S.E."/>
        </authorList>
    </citation>
    <scope>NUCLEOTIDE SEQUENCE [LARGE SCALE GENOMIC DNA]</scope>
    <source>
        <strain evidence="1 2">CBS 114.80</strain>
    </source>
</reference>
<gene>
    <name evidence="1" type="ORF">BP00DRAFT_424617</name>
</gene>
<accession>A0A2V5I9S9</accession>
<organism evidence="1 2">
    <name type="scientific">Aspergillus indologenus CBS 114.80</name>
    <dbReference type="NCBI Taxonomy" id="1450541"/>
    <lineage>
        <taxon>Eukaryota</taxon>
        <taxon>Fungi</taxon>
        <taxon>Dikarya</taxon>
        <taxon>Ascomycota</taxon>
        <taxon>Pezizomycotina</taxon>
        <taxon>Eurotiomycetes</taxon>
        <taxon>Eurotiomycetidae</taxon>
        <taxon>Eurotiales</taxon>
        <taxon>Aspergillaceae</taxon>
        <taxon>Aspergillus</taxon>
        <taxon>Aspergillus subgen. Circumdati</taxon>
    </lineage>
</organism>
<name>A0A2V5I9S9_9EURO</name>